<dbReference type="InterPro" id="IPR008969">
    <property type="entry name" value="CarboxyPept-like_regulatory"/>
</dbReference>
<gene>
    <name evidence="11" type="ORF">AS202_02935</name>
</gene>
<dbReference type="AlphaFoldDB" id="A0A0U3GSJ1"/>
<dbReference type="InterPro" id="IPR039426">
    <property type="entry name" value="TonB-dep_rcpt-like"/>
</dbReference>
<keyword evidence="9" id="KW-0998">Cell outer membrane</keyword>
<dbReference type="GO" id="GO:0009279">
    <property type="term" value="C:cell outer membrane"/>
    <property type="evidence" value="ECO:0007669"/>
    <property type="project" value="UniProtKB-SubCell"/>
</dbReference>
<evidence type="ECO:0000256" key="8">
    <source>
        <dbReference type="ARBA" id="ARBA00023170"/>
    </source>
</evidence>
<keyword evidence="2" id="KW-0813">Transport</keyword>
<dbReference type="SUPFAM" id="SSF56935">
    <property type="entry name" value="Porins"/>
    <property type="match status" value="1"/>
</dbReference>
<evidence type="ECO:0000256" key="6">
    <source>
        <dbReference type="ARBA" id="ARBA00023077"/>
    </source>
</evidence>
<keyword evidence="6 10" id="KW-0798">TonB box</keyword>
<organism evidence="11 12">
    <name type="scientific">Myroides odoratimimus</name>
    <dbReference type="NCBI Taxonomy" id="76832"/>
    <lineage>
        <taxon>Bacteria</taxon>
        <taxon>Pseudomonadati</taxon>
        <taxon>Bacteroidota</taxon>
        <taxon>Flavobacteriia</taxon>
        <taxon>Flavobacteriales</taxon>
        <taxon>Flavobacteriaceae</taxon>
        <taxon>Myroides</taxon>
    </lineage>
</organism>
<evidence type="ECO:0000313" key="12">
    <source>
        <dbReference type="Proteomes" id="UP000069030"/>
    </source>
</evidence>
<dbReference type="InterPro" id="IPR012910">
    <property type="entry name" value="Plug_dom"/>
</dbReference>
<dbReference type="GO" id="GO:0015344">
    <property type="term" value="F:siderophore uptake transmembrane transporter activity"/>
    <property type="evidence" value="ECO:0007669"/>
    <property type="project" value="TreeGrafter"/>
</dbReference>
<dbReference type="KEGG" id="mod:AS202_02935"/>
<dbReference type="PANTHER" id="PTHR30069">
    <property type="entry name" value="TONB-DEPENDENT OUTER MEMBRANE RECEPTOR"/>
    <property type="match status" value="1"/>
</dbReference>
<proteinExistence type="inferred from homology"/>
<dbReference type="eggNOG" id="COG4206">
    <property type="taxonomic scope" value="Bacteria"/>
</dbReference>
<keyword evidence="7 10" id="KW-0472">Membrane</keyword>
<dbReference type="GO" id="GO:0044718">
    <property type="term" value="P:siderophore transmembrane transport"/>
    <property type="evidence" value="ECO:0007669"/>
    <property type="project" value="TreeGrafter"/>
</dbReference>
<evidence type="ECO:0000256" key="9">
    <source>
        <dbReference type="ARBA" id="ARBA00023237"/>
    </source>
</evidence>
<evidence type="ECO:0000256" key="10">
    <source>
        <dbReference type="RuleBase" id="RU003357"/>
    </source>
</evidence>
<dbReference type="Proteomes" id="UP000069030">
    <property type="component" value="Chromosome"/>
</dbReference>
<protein>
    <submittedName>
        <fullName evidence="11">TonB-dependent receptor</fullName>
    </submittedName>
</protein>
<dbReference type="SUPFAM" id="SSF49464">
    <property type="entry name" value="Carboxypeptidase regulatory domain-like"/>
    <property type="match status" value="1"/>
</dbReference>
<evidence type="ECO:0000256" key="7">
    <source>
        <dbReference type="ARBA" id="ARBA00023136"/>
    </source>
</evidence>
<accession>A0A0U3GSJ1</accession>
<evidence type="ECO:0000313" key="11">
    <source>
        <dbReference type="EMBL" id="ALU25175.1"/>
    </source>
</evidence>
<keyword evidence="5" id="KW-0732">Signal</keyword>
<dbReference type="Gene3D" id="2.40.170.20">
    <property type="entry name" value="TonB-dependent receptor, beta-barrel domain"/>
    <property type="match status" value="1"/>
</dbReference>
<sequence>MRTLLCLLLTMCLGALQAQQIQLSGTVVNDKNKPIENVNVYLEDSFEGGLTDAKGHFSFIVTDTVVSGVLKLMHPQYGNLDVEINTKENYNEHFVLSGQDEVMGEILITTNSKNKRGRAESIGLNAMDVVSTAGSPGNIMGVLSTMPGAQTNGEDGRLLIRGGRAEESGIFVNGVRVFQPYTSSVGNVPVRSKFNPFLFKGMSFSAGGYSAEFGDALSGVLQLDTSDEIDPSRRDYSISTVGGSFAQTHQWGKNSLSYSLNYLNLGAYTAVVRQRYNTKKPFSTASGEMMYKREIKDGGYKLYTAVDFSTIKYEQEIQPSNRVDTLGFKSSNVYMNSVFFKKLTPYMRLDIGTGLGYMDYTGDSNDLSVKKISWDVNQKVKLSYQWNGQFQFFVGVDVQASKLDLTRSKGSRAEDLGTDANRWALFFENNWKITSDLSLRAGLRTSKYSEIEDWTVEPRAMLTYQMTSKHQMSFSYGVFNQAMNLEQSLAVKQEDWMQANHYILNYTYEFRKRLLRAEMFYKDYSKLLLTPLGKPSEYAQLGEGYAKGFDLFWKDNITFKNFSYWVTYTYIDSQRKEMYWNEWIQPSYVVKHNFSVVTKYWIEQWKSQVSMTYNYSSPRHFHDINTTNKATYESSPIHNVSMSWAYLFSGQKIVYLSVDNLLGRNPVYAYQFNQRGGQPDITNASAKRFIYVGFMWTISADKKKNQLENL</sequence>
<comment type="similarity">
    <text evidence="10">Belongs to the TonB-dependent receptor family.</text>
</comment>
<evidence type="ECO:0000256" key="4">
    <source>
        <dbReference type="ARBA" id="ARBA00022692"/>
    </source>
</evidence>
<comment type="subcellular location">
    <subcellularLocation>
        <location evidence="1">Cell outer membrane</location>
        <topology evidence="1">Multi-pass membrane protein</topology>
    </subcellularLocation>
</comment>
<dbReference type="RefSeq" id="WP_006259605.1">
    <property type="nucleotide sequence ID" value="NZ_BCMQ01000005.1"/>
</dbReference>
<dbReference type="InterPro" id="IPR036942">
    <property type="entry name" value="Beta-barrel_TonB_sf"/>
</dbReference>
<dbReference type="InterPro" id="IPR000531">
    <property type="entry name" value="Beta-barrel_TonB"/>
</dbReference>
<evidence type="ECO:0000256" key="1">
    <source>
        <dbReference type="ARBA" id="ARBA00004571"/>
    </source>
</evidence>
<reference evidence="11 12" key="1">
    <citation type="journal article" date="2016" name="J. Zhejiang Univ. Sci. B">
        <title>Antibiotic resistance mechanisms of Myroides sp.</title>
        <authorList>
            <person name="Hu S."/>
            <person name="Yuan S."/>
            <person name="Qu H."/>
            <person name="Jiang T."/>
            <person name="Zhou Y."/>
            <person name="Wang M."/>
            <person name="Ming D."/>
        </authorList>
    </citation>
    <scope>NUCLEOTIDE SEQUENCE [LARGE SCALE GENOMIC DNA]</scope>
    <source>
        <strain evidence="11 12">PR63039</strain>
    </source>
</reference>
<keyword evidence="8 11" id="KW-0675">Receptor</keyword>
<dbReference type="Pfam" id="PF00593">
    <property type="entry name" value="TonB_dep_Rec_b-barrel"/>
    <property type="match status" value="1"/>
</dbReference>
<evidence type="ECO:0000256" key="2">
    <source>
        <dbReference type="ARBA" id="ARBA00022448"/>
    </source>
</evidence>
<dbReference type="Pfam" id="PF07715">
    <property type="entry name" value="Plug"/>
    <property type="match status" value="1"/>
</dbReference>
<name>A0A0U3GSJ1_9FLAO</name>
<evidence type="ECO:0000256" key="3">
    <source>
        <dbReference type="ARBA" id="ARBA00022452"/>
    </source>
</evidence>
<dbReference type="EMBL" id="CP013690">
    <property type="protein sequence ID" value="ALU25175.1"/>
    <property type="molecule type" value="Genomic_DNA"/>
</dbReference>
<keyword evidence="3" id="KW-1134">Transmembrane beta strand</keyword>
<evidence type="ECO:0000256" key="5">
    <source>
        <dbReference type="ARBA" id="ARBA00022729"/>
    </source>
</evidence>
<dbReference type="PANTHER" id="PTHR30069:SF29">
    <property type="entry name" value="HEMOGLOBIN AND HEMOGLOBIN-HAPTOGLOBIN-BINDING PROTEIN 1-RELATED"/>
    <property type="match status" value="1"/>
</dbReference>
<keyword evidence="4" id="KW-0812">Transmembrane</keyword>